<sequence>MKQYKAAGPALSLSKSSHLQFPTSSVLYYKHQFTALTTMHFAKTIFVAILGLNSFVFAAPVESAVAADASNAAPADLCDQIYERERRDRCERDRRDRKEDEERQCRQFRGNEIRPRFCDGYRAGY</sequence>
<dbReference type="AlphaFoldDB" id="A0A8H3V9B7"/>
<name>A0A8H3V9B7_VENIN</name>
<evidence type="ECO:0000313" key="3">
    <source>
        <dbReference type="Proteomes" id="UP000490939"/>
    </source>
</evidence>
<keyword evidence="3" id="KW-1185">Reference proteome</keyword>
<evidence type="ECO:0000313" key="2">
    <source>
        <dbReference type="EMBL" id="KAE9984899.1"/>
    </source>
</evidence>
<proteinExistence type="predicted"/>
<dbReference type="EMBL" id="WNWQ01000526">
    <property type="protein sequence ID" value="KAE9966497.1"/>
    <property type="molecule type" value="Genomic_DNA"/>
</dbReference>
<accession>A0A8H3V9B7</accession>
<dbReference type="Proteomes" id="UP000433883">
    <property type="component" value="Unassembled WGS sequence"/>
</dbReference>
<dbReference type="EMBL" id="WNWR01000286">
    <property type="protein sequence ID" value="KAE9984899.1"/>
    <property type="molecule type" value="Genomic_DNA"/>
</dbReference>
<gene>
    <name evidence="1" type="ORF">BLS_006956</name>
    <name evidence="2" type="ORF">EG327_004865</name>
</gene>
<protein>
    <submittedName>
        <fullName evidence="2">Uncharacterized protein</fullName>
    </submittedName>
</protein>
<evidence type="ECO:0000313" key="1">
    <source>
        <dbReference type="EMBL" id="KAE9966497.1"/>
    </source>
</evidence>
<reference evidence="2 3" key="1">
    <citation type="submission" date="2019-07" db="EMBL/GenBank/DDBJ databases">
        <title>Venturia inaequalis Genome Resource.</title>
        <authorList>
            <person name="Lichtner F.J."/>
        </authorList>
    </citation>
    <scope>NUCLEOTIDE SEQUENCE [LARGE SCALE GENOMIC DNA]</scope>
    <source>
        <strain evidence="1">Bline_iso_100314</strain>
        <strain evidence="2 3">DMI_063113</strain>
    </source>
</reference>
<comment type="caution">
    <text evidence="2">The sequence shown here is derived from an EMBL/GenBank/DDBJ whole genome shotgun (WGS) entry which is preliminary data.</text>
</comment>
<dbReference type="Proteomes" id="UP000490939">
    <property type="component" value="Unassembled WGS sequence"/>
</dbReference>
<organism evidence="2 3">
    <name type="scientific">Venturia inaequalis</name>
    <name type="common">Apple scab fungus</name>
    <dbReference type="NCBI Taxonomy" id="5025"/>
    <lineage>
        <taxon>Eukaryota</taxon>
        <taxon>Fungi</taxon>
        <taxon>Dikarya</taxon>
        <taxon>Ascomycota</taxon>
        <taxon>Pezizomycotina</taxon>
        <taxon>Dothideomycetes</taxon>
        <taxon>Pleosporomycetidae</taxon>
        <taxon>Venturiales</taxon>
        <taxon>Venturiaceae</taxon>
        <taxon>Venturia</taxon>
    </lineage>
</organism>